<evidence type="ECO:0000256" key="9">
    <source>
        <dbReference type="ARBA" id="ARBA00022679"/>
    </source>
</evidence>
<dbReference type="InterPro" id="IPR035965">
    <property type="entry name" value="PAS-like_dom_sf"/>
</dbReference>
<evidence type="ECO:0000259" key="17">
    <source>
        <dbReference type="PROSITE" id="PS50112"/>
    </source>
</evidence>
<dbReference type="SMART" id="SM00911">
    <property type="entry name" value="HWE_HK"/>
    <property type="match status" value="1"/>
</dbReference>
<dbReference type="InterPro" id="IPR036890">
    <property type="entry name" value="HATPase_C_sf"/>
</dbReference>
<evidence type="ECO:0000256" key="12">
    <source>
        <dbReference type="ARBA" id="ARBA00022777"/>
    </source>
</evidence>
<organism evidence="19 20">
    <name type="scientific">Aquamicrobium defluvii</name>
    <dbReference type="NCBI Taxonomy" id="69279"/>
    <lineage>
        <taxon>Bacteria</taxon>
        <taxon>Pseudomonadati</taxon>
        <taxon>Pseudomonadota</taxon>
        <taxon>Alphaproteobacteria</taxon>
        <taxon>Hyphomicrobiales</taxon>
        <taxon>Phyllobacteriaceae</taxon>
        <taxon>Aquamicrobium</taxon>
    </lineage>
</organism>
<evidence type="ECO:0000256" key="15">
    <source>
        <dbReference type="ARBA" id="ARBA00023026"/>
    </source>
</evidence>
<comment type="catalytic activity">
    <reaction evidence="1">
        <text>ATP + protein L-histidine = ADP + protein N-phospho-L-histidine.</text>
        <dbReference type="EC" id="2.7.13.3"/>
    </reaction>
</comment>
<feature type="domain" description="PAS" evidence="17">
    <location>
        <begin position="158"/>
        <end position="206"/>
    </location>
</feature>
<keyword evidence="5" id="KW-0597">Phosphoprotein</keyword>
<keyword evidence="9" id="KW-0808">Transferase</keyword>
<evidence type="ECO:0000313" key="19">
    <source>
        <dbReference type="EMBL" id="TDR30648.1"/>
    </source>
</evidence>
<dbReference type="AlphaFoldDB" id="A0A4R6Y5G5"/>
<dbReference type="Pfam" id="PF13426">
    <property type="entry name" value="PAS_9"/>
    <property type="match status" value="1"/>
</dbReference>
<evidence type="ECO:0000256" key="2">
    <source>
        <dbReference type="ARBA" id="ARBA00012438"/>
    </source>
</evidence>
<sequence length="490" mass="53054">MTLPSTHSRIDPDVPAEAVADAQIPAEHFAPSLAVEDVLQALPEAVYMTDPGGRITLFNQAAATLWGRTPEIGQDEFCGSWKLFWPDGRPLPHAECPMARALKERQPNRGQEIIAERPDGSRVTVLAFPTPLFDANRELSGAINMLVDVTHRSIAYEEAQRFAAIVNSSDDAILAKDLEGTIVSWNRGAERLFGYTADEIIGKSVVTLIPADRPDEEPNILSHIRAGETIDHYETVRRRKDGSLVEISLSVSPIRDRQGRIAGAATIARDITERRRAEQQQHLLIQEMNHRIKNLFTLAGSVVSLSKQSAKTADDLASAVSGRLNALALAHMLTVPATSEASERVAQETTLHALVRTITAPYDHDAETGRSRIRIAGSDVGLSGAAVTSFALLLHEFATNAAKYGALSAPAGAVDVKCDETGEMLVLTWTETGGPLVERSFDGDGFGSVLGRATVRGQLGGEISREWKPEGLIIRLSVARDRMTADLPTN</sequence>
<evidence type="ECO:0000256" key="16">
    <source>
        <dbReference type="ARBA" id="ARBA00023170"/>
    </source>
</evidence>
<protein>
    <recommendedName>
        <fullName evidence="3">Blue-light-activated histidine kinase</fullName>
        <ecNumber evidence="2">2.7.13.3</ecNumber>
    </recommendedName>
</protein>
<dbReference type="SUPFAM" id="SSF55785">
    <property type="entry name" value="PYP-like sensor domain (PAS domain)"/>
    <property type="match status" value="2"/>
</dbReference>
<dbReference type="PROSITE" id="PS50112">
    <property type="entry name" value="PAS"/>
    <property type="match status" value="2"/>
</dbReference>
<keyword evidence="6" id="KW-0716">Sensory transduction</keyword>
<evidence type="ECO:0000256" key="8">
    <source>
        <dbReference type="ARBA" id="ARBA00022643"/>
    </source>
</evidence>
<dbReference type="SUPFAM" id="SSF55874">
    <property type="entry name" value="ATPase domain of HSP90 chaperone/DNA topoisomerase II/histidine kinase"/>
    <property type="match status" value="1"/>
</dbReference>
<evidence type="ECO:0000256" key="11">
    <source>
        <dbReference type="ARBA" id="ARBA00022741"/>
    </source>
</evidence>
<keyword evidence="12" id="KW-0418">Kinase</keyword>
<keyword evidence="14" id="KW-0157">Chromophore</keyword>
<feature type="domain" description="PAC" evidence="18">
    <location>
        <begin position="231"/>
        <end position="283"/>
    </location>
</feature>
<dbReference type="InterPro" id="IPR001610">
    <property type="entry name" value="PAC"/>
</dbReference>
<dbReference type="PANTHER" id="PTHR41523:SF8">
    <property type="entry name" value="ETHYLENE RESPONSE SENSOR PROTEIN"/>
    <property type="match status" value="1"/>
</dbReference>
<evidence type="ECO:0000256" key="5">
    <source>
        <dbReference type="ARBA" id="ARBA00022553"/>
    </source>
</evidence>
<dbReference type="Gene3D" id="3.30.565.10">
    <property type="entry name" value="Histidine kinase-like ATPase, C-terminal domain"/>
    <property type="match status" value="1"/>
</dbReference>
<dbReference type="NCBIfam" id="TIGR00229">
    <property type="entry name" value="sensory_box"/>
    <property type="match status" value="2"/>
</dbReference>
<keyword evidence="10" id="KW-0677">Repeat</keyword>
<dbReference type="GO" id="GO:0004673">
    <property type="term" value="F:protein histidine kinase activity"/>
    <property type="evidence" value="ECO:0007669"/>
    <property type="project" value="UniProtKB-EC"/>
</dbReference>
<feature type="domain" description="PAS" evidence="17">
    <location>
        <begin position="31"/>
        <end position="71"/>
    </location>
</feature>
<dbReference type="InterPro" id="IPR013767">
    <property type="entry name" value="PAS_fold"/>
</dbReference>
<name>A0A4R6Y5G5_9HYPH</name>
<dbReference type="SMART" id="SM00091">
    <property type="entry name" value="PAS"/>
    <property type="match status" value="2"/>
</dbReference>
<evidence type="ECO:0000313" key="20">
    <source>
        <dbReference type="Proteomes" id="UP000294958"/>
    </source>
</evidence>
<dbReference type="Proteomes" id="UP000294958">
    <property type="component" value="Unassembled WGS sequence"/>
</dbReference>
<comment type="caution">
    <text evidence="19">The sequence shown here is derived from an EMBL/GenBank/DDBJ whole genome shotgun (WGS) entry which is preliminary data.</text>
</comment>
<keyword evidence="15" id="KW-0843">Virulence</keyword>
<evidence type="ECO:0000256" key="3">
    <source>
        <dbReference type="ARBA" id="ARBA00021740"/>
    </source>
</evidence>
<evidence type="ECO:0000256" key="7">
    <source>
        <dbReference type="ARBA" id="ARBA00022630"/>
    </source>
</evidence>
<dbReference type="EMBL" id="SNZF01000042">
    <property type="protein sequence ID" value="TDR30648.1"/>
    <property type="molecule type" value="Genomic_DNA"/>
</dbReference>
<dbReference type="InterPro" id="IPR000014">
    <property type="entry name" value="PAS"/>
</dbReference>
<dbReference type="GO" id="GO:0005524">
    <property type="term" value="F:ATP binding"/>
    <property type="evidence" value="ECO:0007669"/>
    <property type="project" value="UniProtKB-KW"/>
</dbReference>
<reference evidence="19 20" key="1">
    <citation type="submission" date="2019-03" db="EMBL/GenBank/DDBJ databases">
        <title>Genomic Encyclopedia of Type Strains, Phase IV (KMG-IV): sequencing the most valuable type-strain genomes for metagenomic binning, comparative biology and taxonomic classification.</title>
        <authorList>
            <person name="Goeker M."/>
        </authorList>
    </citation>
    <scope>NUCLEOTIDE SEQUENCE [LARGE SCALE GENOMIC DNA]</scope>
    <source>
        <strain evidence="19 20">DSM 11603</strain>
    </source>
</reference>
<evidence type="ECO:0000256" key="1">
    <source>
        <dbReference type="ARBA" id="ARBA00000085"/>
    </source>
</evidence>
<evidence type="ECO:0000259" key="18">
    <source>
        <dbReference type="PROSITE" id="PS50113"/>
    </source>
</evidence>
<dbReference type="PANTHER" id="PTHR41523">
    <property type="entry name" value="TWO-COMPONENT SYSTEM SENSOR PROTEIN"/>
    <property type="match status" value="1"/>
</dbReference>
<evidence type="ECO:0000256" key="13">
    <source>
        <dbReference type="ARBA" id="ARBA00022840"/>
    </source>
</evidence>
<proteinExistence type="predicted"/>
<accession>A0A4R6Y5G5</accession>
<dbReference type="GO" id="GO:0009881">
    <property type="term" value="F:photoreceptor activity"/>
    <property type="evidence" value="ECO:0007669"/>
    <property type="project" value="UniProtKB-KW"/>
</dbReference>
<dbReference type="Pfam" id="PF07536">
    <property type="entry name" value="HWE_HK"/>
    <property type="match status" value="1"/>
</dbReference>
<dbReference type="Gene3D" id="3.30.450.20">
    <property type="entry name" value="PAS domain"/>
    <property type="match status" value="2"/>
</dbReference>
<evidence type="ECO:0000256" key="14">
    <source>
        <dbReference type="ARBA" id="ARBA00022991"/>
    </source>
</evidence>
<keyword evidence="13" id="KW-0067">ATP-binding</keyword>
<keyword evidence="11" id="KW-0547">Nucleotide-binding</keyword>
<dbReference type="SMART" id="SM00086">
    <property type="entry name" value="PAC"/>
    <property type="match status" value="2"/>
</dbReference>
<evidence type="ECO:0000256" key="4">
    <source>
        <dbReference type="ARBA" id="ARBA00022543"/>
    </source>
</evidence>
<dbReference type="EC" id="2.7.13.3" evidence="2"/>
<keyword evidence="16" id="KW-0675">Receptor</keyword>
<dbReference type="CDD" id="cd00130">
    <property type="entry name" value="PAS"/>
    <property type="match status" value="2"/>
</dbReference>
<evidence type="ECO:0000256" key="10">
    <source>
        <dbReference type="ARBA" id="ARBA00022737"/>
    </source>
</evidence>
<keyword evidence="8" id="KW-0288">FMN</keyword>
<dbReference type="Pfam" id="PF00989">
    <property type="entry name" value="PAS"/>
    <property type="match status" value="1"/>
</dbReference>
<feature type="domain" description="PAC" evidence="18">
    <location>
        <begin position="109"/>
        <end position="161"/>
    </location>
</feature>
<evidence type="ECO:0000256" key="6">
    <source>
        <dbReference type="ARBA" id="ARBA00022606"/>
    </source>
</evidence>
<dbReference type="InterPro" id="IPR011102">
    <property type="entry name" value="Sig_transdc_His_kinase_HWE"/>
</dbReference>
<keyword evidence="20" id="KW-1185">Reference proteome</keyword>
<keyword evidence="4" id="KW-0600">Photoreceptor protein</keyword>
<gene>
    <name evidence="19" type="ORF">DES43_14223</name>
</gene>
<keyword evidence="7" id="KW-0285">Flavoprotein</keyword>
<dbReference type="InterPro" id="IPR000700">
    <property type="entry name" value="PAS-assoc_C"/>
</dbReference>
<dbReference type="PROSITE" id="PS50113">
    <property type="entry name" value="PAC"/>
    <property type="match status" value="2"/>
</dbReference>
<dbReference type="GO" id="GO:0006355">
    <property type="term" value="P:regulation of DNA-templated transcription"/>
    <property type="evidence" value="ECO:0007669"/>
    <property type="project" value="InterPro"/>
</dbReference>